<dbReference type="GO" id="GO:0043093">
    <property type="term" value="P:FtsZ-dependent cytokinesis"/>
    <property type="evidence" value="ECO:0007669"/>
    <property type="project" value="TreeGrafter"/>
</dbReference>
<evidence type="ECO:0000256" key="1">
    <source>
        <dbReference type="ARBA" id="ARBA00004496"/>
    </source>
</evidence>
<keyword evidence="3" id="KW-0963">Cytoplasm</keyword>
<dbReference type="EMBL" id="JAJEPR010000002">
    <property type="protein sequence ID" value="MCC2188577.1"/>
    <property type="molecule type" value="Genomic_DNA"/>
</dbReference>
<dbReference type="InterPro" id="IPR053712">
    <property type="entry name" value="Bac_CellDiv_Activator"/>
</dbReference>
<evidence type="ECO:0000256" key="3">
    <source>
        <dbReference type="ARBA" id="ARBA00022490"/>
    </source>
</evidence>
<evidence type="ECO:0000256" key="9">
    <source>
        <dbReference type="ARBA" id="ARBA00033158"/>
    </source>
</evidence>
<accession>A0AAE3J4M2</accession>
<keyword evidence="5" id="KW-0717">Septation</keyword>
<dbReference type="InterPro" id="IPR007838">
    <property type="entry name" value="Cell_div_ZapA-like"/>
</dbReference>
<evidence type="ECO:0000256" key="6">
    <source>
        <dbReference type="ARBA" id="ARBA00023306"/>
    </source>
</evidence>
<dbReference type="AlphaFoldDB" id="A0AAE3J4M2"/>
<keyword evidence="6" id="KW-0131">Cell cycle</keyword>
<comment type="caution">
    <text evidence="11">The sequence shown here is derived from an EMBL/GenBank/DDBJ whole genome shotgun (WGS) entry which is preliminary data.</text>
</comment>
<protein>
    <recommendedName>
        <fullName evidence="2">Cell division protein ZapA</fullName>
    </recommendedName>
    <alternativeName>
        <fullName evidence="9">Z ring-associated protein ZapA</fullName>
    </alternativeName>
</protein>
<proteinExistence type="predicted"/>
<dbReference type="GO" id="GO:0030428">
    <property type="term" value="C:cell septum"/>
    <property type="evidence" value="ECO:0007669"/>
    <property type="project" value="TreeGrafter"/>
</dbReference>
<organism evidence="11 12">
    <name type="scientific">Fusicatenibacter faecihominis</name>
    <dbReference type="NCBI Taxonomy" id="2881276"/>
    <lineage>
        <taxon>Bacteria</taxon>
        <taxon>Bacillati</taxon>
        <taxon>Bacillota</taxon>
        <taxon>Clostridia</taxon>
        <taxon>Lachnospirales</taxon>
        <taxon>Lachnospiraceae</taxon>
        <taxon>Fusicatenibacter</taxon>
    </lineage>
</organism>
<dbReference type="GO" id="GO:0000921">
    <property type="term" value="P:septin ring assembly"/>
    <property type="evidence" value="ECO:0007669"/>
    <property type="project" value="TreeGrafter"/>
</dbReference>
<keyword evidence="4 11" id="KW-0132">Cell division</keyword>
<evidence type="ECO:0000256" key="4">
    <source>
        <dbReference type="ARBA" id="ARBA00022618"/>
    </source>
</evidence>
<feature type="region of interest" description="Disordered" evidence="10">
    <location>
        <begin position="107"/>
        <end position="136"/>
    </location>
</feature>
<gene>
    <name evidence="11" type="ORF">LKD71_01845</name>
</gene>
<reference evidence="11 12" key="1">
    <citation type="submission" date="2021-10" db="EMBL/GenBank/DDBJ databases">
        <title>Anaerobic single-cell dispensing facilitates the cultivation of human gut bacteria.</title>
        <authorList>
            <person name="Afrizal A."/>
        </authorList>
    </citation>
    <scope>NUCLEOTIDE SEQUENCE [LARGE SCALE GENOMIC DNA]</scope>
    <source>
        <strain evidence="11 12">CLA-AA-H277</strain>
    </source>
</reference>
<dbReference type="RefSeq" id="WP_178046289.1">
    <property type="nucleotide sequence ID" value="NZ_JAJEPR010000002.1"/>
</dbReference>
<evidence type="ECO:0000313" key="11">
    <source>
        <dbReference type="EMBL" id="MCC2188577.1"/>
    </source>
</evidence>
<evidence type="ECO:0000256" key="8">
    <source>
        <dbReference type="ARBA" id="ARBA00026068"/>
    </source>
</evidence>
<comment type="subunit">
    <text evidence="8">Homodimer. Interacts with FtsZ.</text>
</comment>
<sequence>MSSKNKTEVLIAGKIFTLSGYESEEYLQKVATYINNKIAEFKKLDGYNHQTKENKSILLELNIADDYFKAKKQVEMVEEELSEKDKELYDLKHELINAQIQLENQEKDLEASRKENTELQKEVVRLQTERDERNRK</sequence>
<dbReference type="GO" id="GO:0000917">
    <property type="term" value="P:division septum assembly"/>
    <property type="evidence" value="ECO:0007669"/>
    <property type="project" value="UniProtKB-KW"/>
</dbReference>
<dbReference type="GO" id="GO:0032153">
    <property type="term" value="C:cell division site"/>
    <property type="evidence" value="ECO:0007669"/>
    <property type="project" value="TreeGrafter"/>
</dbReference>
<dbReference type="Proteomes" id="UP001197875">
    <property type="component" value="Unassembled WGS sequence"/>
</dbReference>
<dbReference type="Pfam" id="PF05164">
    <property type="entry name" value="ZapA"/>
    <property type="match status" value="1"/>
</dbReference>
<comment type="subcellular location">
    <subcellularLocation>
        <location evidence="1">Cytoplasm</location>
    </subcellularLocation>
</comment>
<dbReference type="Gene3D" id="6.10.250.790">
    <property type="match status" value="1"/>
</dbReference>
<name>A0AAE3J4M2_9FIRM</name>
<evidence type="ECO:0000256" key="10">
    <source>
        <dbReference type="SAM" id="MobiDB-lite"/>
    </source>
</evidence>
<evidence type="ECO:0000256" key="7">
    <source>
        <dbReference type="ARBA" id="ARBA00024910"/>
    </source>
</evidence>
<dbReference type="PANTHER" id="PTHR34981:SF1">
    <property type="entry name" value="CELL DIVISION PROTEIN ZAPA"/>
    <property type="match status" value="1"/>
</dbReference>
<evidence type="ECO:0000256" key="2">
    <source>
        <dbReference type="ARBA" id="ARBA00015195"/>
    </source>
</evidence>
<keyword evidence="12" id="KW-1185">Reference proteome</keyword>
<comment type="function">
    <text evidence="7">Activator of cell division through the inhibition of FtsZ GTPase activity, therefore promoting FtsZ assembly into bundles of protofilaments necessary for the formation of the division Z ring. It is recruited early at mid-cell but it is not essential for cell division.</text>
</comment>
<evidence type="ECO:0000256" key="5">
    <source>
        <dbReference type="ARBA" id="ARBA00023210"/>
    </source>
</evidence>
<dbReference type="GO" id="GO:0005829">
    <property type="term" value="C:cytosol"/>
    <property type="evidence" value="ECO:0007669"/>
    <property type="project" value="TreeGrafter"/>
</dbReference>
<dbReference type="PANTHER" id="PTHR34981">
    <property type="entry name" value="CELL DIVISION PROTEIN ZAPA"/>
    <property type="match status" value="1"/>
</dbReference>
<evidence type="ECO:0000313" key="12">
    <source>
        <dbReference type="Proteomes" id="UP001197875"/>
    </source>
</evidence>
<dbReference type="InterPro" id="IPR036192">
    <property type="entry name" value="Cell_div_ZapA-like_sf"/>
</dbReference>
<dbReference type="SUPFAM" id="SSF102829">
    <property type="entry name" value="Cell division protein ZapA-like"/>
    <property type="match status" value="1"/>
</dbReference>